<dbReference type="InterPro" id="IPR001296">
    <property type="entry name" value="Glyco_trans_1"/>
</dbReference>
<gene>
    <name evidence="3" type="ORF">JRG66_00980</name>
</gene>
<keyword evidence="4" id="KW-1185">Reference proteome</keyword>
<organism evidence="3 4">
    <name type="scientific">Salinimicrobium tongyeongense</name>
    <dbReference type="NCBI Taxonomy" id="2809707"/>
    <lineage>
        <taxon>Bacteria</taxon>
        <taxon>Pseudomonadati</taxon>
        <taxon>Bacteroidota</taxon>
        <taxon>Flavobacteriia</taxon>
        <taxon>Flavobacteriales</taxon>
        <taxon>Flavobacteriaceae</taxon>
        <taxon>Salinimicrobium</taxon>
    </lineage>
</organism>
<dbReference type="InterPro" id="IPR028098">
    <property type="entry name" value="Glyco_trans_4-like_N"/>
</dbReference>
<feature type="domain" description="Glycosyl transferase family 1" evidence="1">
    <location>
        <begin position="189"/>
        <end position="364"/>
    </location>
</feature>
<dbReference type="Gene3D" id="3.40.50.2000">
    <property type="entry name" value="Glycogen Phosphorylase B"/>
    <property type="match status" value="2"/>
</dbReference>
<accession>A0ABY6NSH2</accession>
<dbReference type="CDD" id="cd03808">
    <property type="entry name" value="GT4_CapM-like"/>
    <property type="match status" value="1"/>
</dbReference>
<dbReference type="Proteomes" id="UP001163981">
    <property type="component" value="Chromosome"/>
</dbReference>
<evidence type="ECO:0000313" key="3">
    <source>
        <dbReference type="EMBL" id="UZH55503.1"/>
    </source>
</evidence>
<name>A0ABY6NSH2_9FLAO</name>
<protein>
    <submittedName>
        <fullName evidence="3">Glycosyltransferase family 4 protein</fullName>
    </submittedName>
</protein>
<dbReference type="SUPFAM" id="SSF53756">
    <property type="entry name" value="UDP-Glycosyltransferase/glycogen phosphorylase"/>
    <property type="match status" value="1"/>
</dbReference>
<proteinExistence type="predicted"/>
<evidence type="ECO:0000259" key="1">
    <source>
        <dbReference type="Pfam" id="PF00534"/>
    </source>
</evidence>
<sequence length="392" mass="44378">MFKIIRVSTIPLSLNVLLKGQLSYLSNNYRIIAISGKGKDLDEVAQREQVPTVAIEMQRNINIVKDLKSLWQLYRYFKKENPHIVHSITPKAGLLSMAAGYFAGVPVRIHTFTGLVFPSKKGAFKKLLIFMDRSLCAFATHVYPEGEGVKQDLIRYKITFKPLKVLANGNVNGINTSHFNPDAITPREKELLSEKLGITSKDFVFVFVGRLVGDKGINELVTAFKNLLNSNLQKLGEEQFTPKLLLVGPFESEFDPLEPKTLQEIQDNPNILSVGFQADVRPYFAISNVLVFPSYREGFPNVVMQAGAMGLPAIVTNINGCNEIIINEINGLIIPPKNIAKLEEAMRRVLFDEDLRNELRSEARLKIINRYKQEMVWEAIRQEYQKLIKTIE</sequence>
<dbReference type="PANTHER" id="PTHR12526">
    <property type="entry name" value="GLYCOSYLTRANSFERASE"/>
    <property type="match status" value="1"/>
</dbReference>
<evidence type="ECO:0000313" key="4">
    <source>
        <dbReference type="Proteomes" id="UP001163981"/>
    </source>
</evidence>
<evidence type="ECO:0000259" key="2">
    <source>
        <dbReference type="Pfam" id="PF13579"/>
    </source>
</evidence>
<feature type="domain" description="Glycosyltransferase subfamily 4-like N-terminal" evidence="2">
    <location>
        <begin position="42"/>
        <end position="169"/>
    </location>
</feature>
<dbReference type="EMBL" id="CP069620">
    <property type="protein sequence ID" value="UZH55503.1"/>
    <property type="molecule type" value="Genomic_DNA"/>
</dbReference>
<dbReference type="Pfam" id="PF13579">
    <property type="entry name" value="Glyco_trans_4_4"/>
    <property type="match status" value="1"/>
</dbReference>
<dbReference type="RefSeq" id="WP_265163874.1">
    <property type="nucleotide sequence ID" value="NZ_CP069620.1"/>
</dbReference>
<dbReference type="Pfam" id="PF00534">
    <property type="entry name" value="Glycos_transf_1"/>
    <property type="match status" value="1"/>
</dbReference>
<reference evidence="3" key="1">
    <citation type="submission" date="2021-02" db="EMBL/GenBank/DDBJ databases">
        <title>Salinimicrobium sp. nov. isolated from seawater in Tongyeong, Republic of Korea.</title>
        <authorList>
            <person name="Lee S.-J."/>
        </authorList>
    </citation>
    <scope>NUCLEOTIDE SEQUENCE</scope>
    <source>
        <strain evidence="3">HN-2-9-2</strain>
    </source>
</reference>